<dbReference type="GO" id="GO:0016020">
    <property type="term" value="C:membrane"/>
    <property type="evidence" value="ECO:0007669"/>
    <property type="project" value="TreeGrafter"/>
</dbReference>
<dbReference type="STRING" id="139825.A0A401G5P8"/>
<name>A0A401G5P8_9APHY</name>
<dbReference type="GO" id="GO:0006620">
    <property type="term" value="P:post-translational protein targeting to endoplasmic reticulum membrane"/>
    <property type="evidence" value="ECO:0007669"/>
    <property type="project" value="TreeGrafter"/>
</dbReference>
<dbReference type="EMBL" id="BFAD01000001">
    <property type="protein sequence ID" value="GBE77495.1"/>
    <property type="molecule type" value="Genomic_DNA"/>
</dbReference>
<keyword evidence="1" id="KW-0677">Repeat</keyword>
<dbReference type="AlphaFoldDB" id="A0A401G5P8"/>
<dbReference type="SMART" id="SM00028">
    <property type="entry name" value="TPR"/>
    <property type="match status" value="3"/>
</dbReference>
<organism evidence="3 4">
    <name type="scientific">Sparassis crispa</name>
    <dbReference type="NCBI Taxonomy" id="139825"/>
    <lineage>
        <taxon>Eukaryota</taxon>
        <taxon>Fungi</taxon>
        <taxon>Dikarya</taxon>
        <taxon>Basidiomycota</taxon>
        <taxon>Agaricomycotina</taxon>
        <taxon>Agaricomycetes</taxon>
        <taxon>Polyporales</taxon>
        <taxon>Sparassidaceae</taxon>
        <taxon>Sparassis</taxon>
    </lineage>
</organism>
<accession>A0A401G5P8</accession>
<dbReference type="PANTHER" id="PTHR45831">
    <property type="entry name" value="LD24721P"/>
    <property type="match status" value="1"/>
</dbReference>
<dbReference type="InterPro" id="IPR047150">
    <property type="entry name" value="SGT"/>
</dbReference>
<evidence type="ECO:0000313" key="4">
    <source>
        <dbReference type="Proteomes" id="UP000287166"/>
    </source>
</evidence>
<evidence type="ECO:0000313" key="3">
    <source>
        <dbReference type="EMBL" id="GBE77495.1"/>
    </source>
</evidence>
<dbReference type="Gene3D" id="1.25.40.10">
    <property type="entry name" value="Tetratricopeptide repeat domain"/>
    <property type="match status" value="1"/>
</dbReference>
<sequence>MSSPSEQSKTKAEELKIEGNALQRKGDYRGAHTKYSEAIKFNSENAILFANRAAASLSMKEFLDAAYDAQKATTLDRKFSKAWARLAKASHELCLYSKSIEAWKEALSCLPASNLSPVELKLKAQYEDGWRQVESAKSKIENQSPEDAGLAQLAIIPENMPWSRASSMEQDLVRNKTFSTSAWVIMAAYKEFSEGVQTMKRIRMVEPNRLEGTLGALADITNGLLRDDRVFHMDVNNWNELLHRQVQFECGVTNAWTTGGASIIQEEAPKRLKAGGWSAVRPALSNTVRTWVLQALFSSKGNVSHEHALSLYKSAISILEWGAKTWKDARTADRGVIFEKTFIRGVKRLRMEAYLAACKKCGLNSKSYTLRKLMDMAADILADVDGNPPCIQEDGLSYDAGSVLSFWYYPKASALAAMGFCQFELASQSKDDPEVAYAFWEESGDYYMQAAQCFPQDDEQFPYFLKVALETQWHRGLPLKKALETCAGIREGVTQAKKIWEHGAFWDIVEGNLARVQRFELEALTGLMDGRYTMDTPSSSIAFV</sequence>
<keyword evidence="4" id="KW-1185">Reference proteome</keyword>
<dbReference type="InterPro" id="IPR019734">
    <property type="entry name" value="TPR_rpt"/>
</dbReference>
<dbReference type="InParanoid" id="A0A401G5P8"/>
<evidence type="ECO:0000256" key="1">
    <source>
        <dbReference type="ARBA" id="ARBA00022737"/>
    </source>
</evidence>
<dbReference type="InterPro" id="IPR011990">
    <property type="entry name" value="TPR-like_helical_dom_sf"/>
</dbReference>
<dbReference type="GO" id="GO:0072380">
    <property type="term" value="C:TRC complex"/>
    <property type="evidence" value="ECO:0007669"/>
    <property type="project" value="TreeGrafter"/>
</dbReference>
<dbReference type="RefSeq" id="XP_027608408.1">
    <property type="nucleotide sequence ID" value="XM_027752607.1"/>
</dbReference>
<keyword evidence="2" id="KW-0802">TPR repeat</keyword>
<dbReference type="PANTHER" id="PTHR45831:SF2">
    <property type="entry name" value="LD24721P"/>
    <property type="match status" value="1"/>
</dbReference>
<dbReference type="GO" id="GO:0060090">
    <property type="term" value="F:molecular adaptor activity"/>
    <property type="evidence" value="ECO:0007669"/>
    <property type="project" value="TreeGrafter"/>
</dbReference>
<dbReference type="GeneID" id="38774412"/>
<dbReference type="OrthoDB" id="2423701at2759"/>
<comment type="caution">
    <text evidence="3">The sequence shown here is derived from an EMBL/GenBank/DDBJ whole genome shotgun (WGS) entry which is preliminary data.</text>
</comment>
<dbReference type="Proteomes" id="UP000287166">
    <property type="component" value="Unassembled WGS sequence"/>
</dbReference>
<protein>
    <submittedName>
        <fullName evidence="3">TPR-like protein</fullName>
    </submittedName>
</protein>
<evidence type="ECO:0000256" key="2">
    <source>
        <dbReference type="ARBA" id="ARBA00022803"/>
    </source>
</evidence>
<gene>
    <name evidence="3" type="ORF">SCP_0103700</name>
</gene>
<dbReference type="SUPFAM" id="SSF48452">
    <property type="entry name" value="TPR-like"/>
    <property type="match status" value="1"/>
</dbReference>
<proteinExistence type="predicted"/>
<reference evidence="3 4" key="1">
    <citation type="journal article" date="2018" name="Sci. Rep.">
        <title>Genome sequence of the cauliflower mushroom Sparassis crispa (Hanabiratake) and its association with beneficial usage.</title>
        <authorList>
            <person name="Kiyama R."/>
            <person name="Furutani Y."/>
            <person name="Kawaguchi K."/>
            <person name="Nakanishi T."/>
        </authorList>
    </citation>
    <scope>NUCLEOTIDE SEQUENCE [LARGE SCALE GENOMIC DNA]</scope>
</reference>